<reference evidence="1 2" key="1">
    <citation type="submission" date="2018-08" db="EMBL/GenBank/DDBJ databases">
        <title>Draft genome sequence of Psychrilyobacter sp. strain SD5 isolated from Black Sea water.</title>
        <authorList>
            <person name="Yadav S."/>
            <person name="Villanueva L."/>
            <person name="Damste J.S.S."/>
        </authorList>
    </citation>
    <scope>NUCLEOTIDE SEQUENCE [LARGE SCALE GENOMIC DNA]</scope>
    <source>
        <strain evidence="1 2">SD5</strain>
    </source>
</reference>
<evidence type="ECO:0000313" key="2">
    <source>
        <dbReference type="Proteomes" id="UP000263486"/>
    </source>
</evidence>
<protein>
    <submittedName>
        <fullName evidence="1">Uncharacterized protein</fullName>
    </submittedName>
</protein>
<sequence>MNLKIKDIKKLLHDQNYLEFDRLLTTIEKNLEKKTIVYILDDEGSTLNIIHTFEELEKFKKLMIQVYGIYGYF</sequence>
<dbReference type="EMBL" id="QUAJ01000030">
    <property type="protein sequence ID" value="REI39842.1"/>
    <property type="molecule type" value="Genomic_DNA"/>
</dbReference>
<accession>A0ABX9KE88</accession>
<name>A0ABX9KE88_9FUSO</name>
<keyword evidence="2" id="KW-1185">Reference proteome</keyword>
<proteinExistence type="predicted"/>
<dbReference type="RefSeq" id="WP_114643344.1">
    <property type="nucleotide sequence ID" value="NZ_JAACIO010000030.1"/>
</dbReference>
<organism evidence="1 2">
    <name type="scientific">Psychrilyobacter piezotolerans</name>
    <dbReference type="NCBI Taxonomy" id="2293438"/>
    <lineage>
        <taxon>Bacteria</taxon>
        <taxon>Fusobacteriati</taxon>
        <taxon>Fusobacteriota</taxon>
        <taxon>Fusobacteriia</taxon>
        <taxon>Fusobacteriales</taxon>
        <taxon>Fusobacteriaceae</taxon>
        <taxon>Psychrilyobacter</taxon>
    </lineage>
</organism>
<dbReference type="Proteomes" id="UP000263486">
    <property type="component" value="Unassembled WGS sequence"/>
</dbReference>
<evidence type="ECO:0000313" key="1">
    <source>
        <dbReference type="EMBL" id="REI39842.1"/>
    </source>
</evidence>
<comment type="caution">
    <text evidence="1">The sequence shown here is derived from an EMBL/GenBank/DDBJ whole genome shotgun (WGS) entry which is preliminary data.</text>
</comment>
<gene>
    <name evidence="1" type="ORF">DYH56_13165</name>
</gene>